<dbReference type="AlphaFoldDB" id="A0A0E0EMB1"/>
<dbReference type="EnsemblPlants" id="OMERI08G14140.1">
    <property type="protein sequence ID" value="OMERI08G14140.1"/>
    <property type="gene ID" value="OMERI08G14140"/>
</dbReference>
<sequence>MVGTGGGGGGERNGQMARWWTKARISSVPVAGAVEVIISKHPVRDSGGLHMGRWLHHGLVSPSPRSPSKPKLKNI</sequence>
<name>A0A0E0EMB1_9ORYZ</name>
<keyword evidence="2" id="KW-1185">Reference proteome</keyword>
<reference evidence="1" key="1">
    <citation type="submission" date="2015-04" db="UniProtKB">
        <authorList>
            <consortium name="EnsemblPlants"/>
        </authorList>
    </citation>
    <scope>IDENTIFICATION</scope>
</reference>
<dbReference type="HOGENOM" id="CLU_2675263_0_0_1"/>
<evidence type="ECO:0000313" key="1">
    <source>
        <dbReference type="EnsemblPlants" id="OMERI08G14140.1"/>
    </source>
</evidence>
<proteinExistence type="predicted"/>
<accession>A0A0E0EMB1</accession>
<organism evidence="1">
    <name type="scientific">Oryza meridionalis</name>
    <dbReference type="NCBI Taxonomy" id="40149"/>
    <lineage>
        <taxon>Eukaryota</taxon>
        <taxon>Viridiplantae</taxon>
        <taxon>Streptophyta</taxon>
        <taxon>Embryophyta</taxon>
        <taxon>Tracheophyta</taxon>
        <taxon>Spermatophyta</taxon>
        <taxon>Magnoliopsida</taxon>
        <taxon>Liliopsida</taxon>
        <taxon>Poales</taxon>
        <taxon>Poaceae</taxon>
        <taxon>BOP clade</taxon>
        <taxon>Oryzoideae</taxon>
        <taxon>Oryzeae</taxon>
        <taxon>Oryzinae</taxon>
        <taxon>Oryza</taxon>
    </lineage>
</organism>
<dbReference type="Proteomes" id="UP000008021">
    <property type="component" value="Chromosome 8"/>
</dbReference>
<dbReference type="Gramene" id="OMERI08G14140.1">
    <property type="protein sequence ID" value="OMERI08G14140.1"/>
    <property type="gene ID" value="OMERI08G14140"/>
</dbReference>
<reference evidence="1" key="2">
    <citation type="submission" date="2018-05" db="EMBL/GenBank/DDBJ databases">
        <title>OmerRS3 (Oryza meridionalis Reference Sequence Version 3).</title>
        <authorList>
            <person name="Zhang J."/>
            <person name="Kudrna D."/>
            <person name="Lee S."/>
            <person name="Talag J."/>
            <person name="Welchert J."/>
            <person name="Wing R.A."/>
        </authorList>
    </citation>
    <scope>NUCLEOTIDE SEQUENCE [LARGE SCALE GENOMIC DNA]</scope>
    <source>
        <strain evidence="1">cv. OR44</strain>
    </source>
</reference>
<protein>
    <submittedName>
        <fullName evidence="1">Uncharacterized protein</fullName>
    </submittedName>
</protein>
<evidence type="ECO:0000313" key="2">
    <source>
        <dbReference type="Proteomes" id="UP000008021"/>
    </source>
</evidence>